<feature type="domain" description="DUF8027" evidence="1">
    <location>
        <begin position="1"/>
        <end position="57"/>
    </location>
</feature>
<dbReference type="RefSeq" id="WP_304447752.1">
    <property type="nucleotide sequence ID" value="NZ_JARRAH010000001.1"/>
</dbReference>
<organism evidence="2 3">
    <name type="scientific">Halomarina ordinaria</name>
    <dbReference type="NCBI Taxonomy" id="3033939"/>
    <lineage>
        <taxon>Archaea</taxon>
        <taxon>Methanobacteriati</taxon>
        <taxon>Methanobacteriota</taxon>
        <taxon>Stenosarchaea group</taxon>
        <taxon>Halobacteria</taxon>
        <taxon>Halobacteriales</taxon>
        <taxon>Natronomonadaceae</taxon>
        <taxon>Halomarina</taxon>
    </lineage>
</organism>
<dbReference type="Pfam" id="PF26070">
    <property type="entry name" value="DUF8027"/>
    <property type="match status" value="1"/>
</dbReference>
<protein>
    <recommendedName>
        <fullName evidence="1">DUF8027 domain-containing protein</fullName>
    </recommendedName>
</protein>
<dbReference type="InterPro" id="IPR058340">
    <property type="entry name" value="DUF8027"/>
</dbReference>
<dbReference type="EMBL" id="JBHSXM010000001">
    <property type="protein sequence ID" value="MFC6836058.1"/>
    <property type="molecule type" value="Genomic_DNA"/>
</dbReference>
<proteinExistence type="predicted"/>
<dbReference type="AlphaFoldDB" id="A0ABD5UB66"/>
<gene>
    <name evidence="2" type="ORF">ACFQHK_06000</name>
</gene>
<evidence type="ECO:0000259" key="1">
    <source>
        <dbReference type="Pfam" id="PF26070"/>
    </source>
</evidence>
<evidence type="ECO:0000313" key="2">
    <source>
        <dbReference type="EMBL" id="MFC6836058.1"/>
    </source>
</evidence>
<reference evidence="2 3" key="1">
    <citation type="journal article" date="2019" name="Int. J. Syst. Evol. Microbiol.">
        <title>The Global Catalogue of Microorganisms (GCM) 10K type strain sequencing project: providing services to taxonomists for standard genome sequencing and annotation.</title>
        <authorList>
            <consortium name="The Broad Institute Genomics Platform"/>
            <consortium name="The Broad Institute Genome Sequencing Center for Infectious Disease"/>
            <person name="Wu L."/>
            <person name="Ma J."/>
        </authorList>
    </citation>
    <scope>NUCLEOTIDE SEQUENCE [LARGE SCALE GENOMIC DNA]</scope>
    <source>
        <strain evidence="2 3">PSRA2</strain>
    </source>
</reference>
<keyword evidence="3" id="KW-1185">Reference proteome</keyword>
<evidence type="ECO:0000313" key="3">
    <source>
        <dbReference type="Proteomes" id="UP001596406"/>
    </source>
</evidence>
<sequence length="65" mass="7188">MPVPGYDPEDLDRLLLDRLGEREPATLLDEAALRRYEAGADLVDVLDGETVRELLSQSSEASESE</sequence>
<accession>A0ABD5UB66</accession>
<comment type="caution">
    <text evidence="2">The sequence shown here is derived from an EMBL/GenBank/DDBJ whole genome shotgun (WGS) entry which is preliminary data.</text>
</comment>
<name>A0ABD5UB66_9EURY</name>
<dbReference type="Proteomes" id="UP001596406">
    <property type="component" value="Unassembled WGS sequence"/>
</dbReference>